<keyword evidence="2" id="KW-0472">Membrane</keyword>
<sequence>MMIPGPAVRSVSGGSARIRGRDLMEAIVGKHADSTAEQERVEQQRGEKPQRGPRPAWVRLIVLLVLSVVADGVIGSIYSGVQSNAVALLIVGVLVGPLLAWLVLLGYAKMVRVLERRQAGEVGRPGAVAEVRRGTLLGIGLFAVTIAIIAVFGGYGIHGWGNLAAAIGAFGMTCAVAVVEEVMFRGVLFRIVEEKTGTWGAMAVSAIVFGALHLINSGATLYGAVSIAIEGGLMLAAAYTLTRTLWLPIGLHLGWNFAEGGIFGTNVSGSSDHTLGLFKSSVSGSSLLSGGSFGPEASIIALLVCGTTTVLLLRRARRRGQIRRRKASAAPTPA</sequence>
<feature type="domain" description="CAAX prenyl protease 2/Lysostaphin resistance protein A-like" evidence="3">
    <location>
        <begin position="167"/>
        <end position="257"/>
    </location>
</feature>
<feature type="region of interest" description="Disordered" evidence="1">
    <location>
        <begin position="32"/>
        <end position="52"/>
    </location>
</feature>
<evidence type="ECO:0000313" key="5">
    <source>
        <dbReference type="Proteomes" id="UP001165135"/>
    </source>
</evidence>
<evidence type="ECO:0000259" key="3">
    <source>
        <dbReference type="Pfam" id="PF02517"/>
    </source>
</evidence>
<dbReference type="Proteomes" id="UP001165135">
    <property type="component" value="Unassembled WGS sequence"/>
</dbReference>
<organism evidence="4 5">
    <name type="scientific">Actinoallomurus iriomotensis</name>
    <dbReference type="NCBI Taxonomy" id="478107"/>
    <lineage>
        <taxon>Bacteria</taxon>
        <taxon>Bacillati</taxon>
        <taxon>Actinomycetota</taxon>
        <taxon>Actinomycetes</taxon>
        <taxon>Streptosporangiales</taxon>
        <taxon>Thermomonosporaceae</taxon>
        <taxon>Actinoallomurus</taxon>
    </lineage>
</organism>
<dbReference type="GO" id="GO:0080120">
    <property type="term" value="P:CAAX-box protein maturation"/>
    <property type="evidence" value="ECO:0007669"/>
    <property type="project" value="UniProtKB-ARBA"/>
</dbReference>
<dbReference type="AlphaFoldDB" id="A0A9W6VMT6"/>
<protein>
    <submittedName>
        <fullName evidence="4">CAAX amino protease</fullName>
    </submittedName>
</protein>
<feature type="transmembrane region" description="Helical" evidence="2">
    <location>
        <begin position="196"/>
        <end position="215"/>
    </location>
</feature>
<dbReference type="Pfam" id="PF02517">
    <property type="entry name" value="Rce1-like"/>
    <property type="match status" value="1"/>
</dbReference>
<feature type="compositionally biased region" description="Basic and acidic residues" evidence="1">
    <location>
        <begin position="32"/>
        <end position="50"/>
    </location>
</feature>
<feature type="transmembrane region" description="Helical" evidence="2">
    <location>
        <begin position="85"/>
        <end position="108"/>
    </location>
</feature>
<keyword evidence="2" id="KW-0812">Transmembrane</keyword>
<dbReference type="EMBL" id="BSTJ01000008">
    <property type="protein sequence ID" value="GLY78023.1"/>
    <property type="molecule type" value="Genomic_DNA"/>
</dbReference>
<accession>A0A9W6VMT6</accession>
<feature type="transmembrane region" description="Helical" evidence="2">
    <location>
        <begin position="163"/>
        <end position="184"/>
    </location>
</feature>
<name>A0A9W6VMT6_9ACTN</name>
<dbReference type="PANTHER" id="PTHR39430">
    <property type="entry name" value="MEMBRANE-ASSOCIATED PROTEASE-RELATED"/>
    <property type="match status" value="1"/>
</dbReference>
<keyword evidence="4" id="KW-0378">Hydrolase</keyword>
<evidence type="ECO:0000256" key="2">
    <source>
        <dbReference type="SAM" id="Phobius"/>
    </source>
</evidence>
<dbReference type="InterPro" id="IPR003675">
    <property type="entry name" value="Rce1/LyrA-like_dom"/>
</dbReference>
<feature type="transmembrane region" description="Helical" evidence="2">
    <location>
        <begin position="221"/>
        <end position="241"/>
    </location>
</feature>
<reference evidence="4" key="1">
    <citation type="submission" date="2023-03" db="EMBL/GenBank/DDBJ databases">
        <title>Actinoallomurus iriomotensis NBRC 103681.</title>
        <authorList>
            <person name="Ichikawa N."/>
            <person name="Sato H."/>
            <person name="Tonouchi N."/>
        </authorList>
    </citation>
    <scope>NUCLEOTIDE SEQUENCE</scope>
    <source>
        <strain evidence="4">NBRC 103681</strain>
    </source>
</reference>
<gene>
    <name evidence="4" type="ORF">Airi01_062900</name>
</gene>
<evidence type="ECO:0000313" key="4">
    <source>
        <dbReference type="EMBL" id="GLY78023.1"/>
    </source>
</evidence>
<proteinExistence type="predicted"/>
<keyword evidence="2" id="KW-1133">Transmembrane helix</keyword>
<evidence type="ECO:0000256" key="1">
    <source>
        <dbReference type="SAM" id="MobiDB-lite"/>
    </source>
</evidence>
<dbReference type="PANTHER" id="PTHR39430:SF1">
    <property type="entry name" value="PROTEASE"/>
    <property type="match status" value="1"/>
</dbReference>
<feature type="transmembrane region" description="Helical" evidence="2">
    <location>
        <begin position="57"/>
        <end position="79"/>
    </location>
</feature>
<feature type="transmembrane region" description="Helical" evidence="2">
    <location>
        <begin position="134"/>
        <end position="157"/>
    </location>
</feature>
<comment type="caution">
    <text evidence="4">The sequence shown here is derived from an EMBL/GenBank/DDBJ whole genome shotgun (WGS) entry which is preliminary data.</text>
</comment>
<feature type="transmembrane region" description="Helical" evidence="2">
    <location>
        <begin position="297"/>
        <end position="316"/>
    </location>
</feature>
<keyword evidence="4" id="KW-0645">Protease</keyword>
<feature type="transmembrane region" description="Helical" evidence="2">
    <location>
        <begin position="253"/>
        <end position="271"/>
    </location>
</feature>
<dbReference type="GO" id="GO:0006508">
    <property type="term" value="P:proteolysis"/>
    <property type="evidence" value="ECO:0007669"/>
    <property type="project" value="UniProtKB-KW"/>
</dbReference>
<dbReference type="GO" id="GO:0004175">
    <property type="term" value="F:endopeptidase activity"/>
    <property type="evidence" value="ECO:0007669"/>
    <property type="project" value="UniProtKB-ARBA"/>
</dbReference>